<evidence type="ECO:0000313" key="2">
    <source>
        <dbReference type="EMBL" id="VEL16978.1"/>
    </source>
</evidence>
<sequence length="228" mass="25725">MEITSEAANLQENAETRLENLSYVVRHLEDALAMRHRRRRYQQRHQSPRPTSTVNTNKESTTSQSRHRQQEYYQVRQFSPNLEKSRNRELTLDATREAEGQAISTRHDKTTYISKPSVSAKAVLALEIRPTEVDTKLGRVQVAKEIGHTTREIEESKAIGAYPTAGSTVVETTQGWPSVVPIQTSHRSRVPGPRPCSPRSSSYLAGLYLVSKALYVLNSIGQLLLMAR</sequence>
<dbReference type="Proteomes" id="UP000784294">
    <property type="component" value="Unassembled WGS sequence"/>
</dbReference>
<comment type="caution">
    <text evidence="2">The sequence shown here is derived from an EMBL/GenBank/DDBJ whole genome shotgun (WGS) entry which is preliminary data.</text>
</comment>
<proteinExistence type="predicted"/>
<dbReference type="AlphaFoldDB" id="A0A3S5BT03"/>
<evidence type="ECO:0000313" key="3">
    <source>
        <dbReference type="Proteomes" id="UP000784294"/>
    </source>
</evidence>
<evidence type="ECO:0000256" key="1">
    <source>
        <dbReference type="SAM" id="MobiDB-lite"/>
    </source>
</evidence>
<keyword evidence="3" id="KW-1185">Reference proteome</keyword>
<reference evidence="2" key="1">
    <citation type="submission" date="2018-11" db="EMBL/GenBank/DDBJ databases">
        <authorList>
            <consortium name="Pathogen Informatics"/>
        </authorList>
    </citation>
    <scope>NUCLEOTIDE SEQUENCE</scope>
</reference>
<organism evidence="2 3">
    <name type="scientific">Protopolystoma xenopodis</name>
    <dbReference type="NCBI Taxonomy" id="117903"/>
    <lineage>
        <taxon>Eukaryota</taxon>
        <taxon>Metazoa</taxon>
        <taxon>Spiralia</taxon>
        <taxon>Lophotrochozoa</taxon>
        <taxon>Platyhelminthes</taxon>
        <taxon>Monogenea</taxon>
        <taxon>Polyopisthocotylea</taxon>
        <taxon>Polystomatidea</taxon>
        <taxon>Polystomatidae</taxon>
        <taxon>Protopolystoma</taxon>
    </lineage>
</organism>
<protein>
    <submittedName>
        <fullName evidence="2">Uncharacterized protein</fullName>
    </submittedName>
</protein>
<feature type="compositionally biased region" description="Polar residues" evidence="1">
    <location>
        <begin position="48"/>
        <end position="64"/>
    </location>
</feature>
<name>A0A3S5BT03_9PLAT</name>
<accession>A0A3S5BT03</accession>
<dbReference type="EMBL" id="CAAALY010030579">
    <property type="protein sequence ID" value="VEL16978.1"/>
    <property type="molecule type" value="Genomic_DNA"/>
</dbReference>
<feature type="compositionally biased region" description="Basic residues" evidence="1">
    <location>
        <begin position="36"/>
        <end position="47"/>
    </location>
</feature>
<gene>
    <name evidence="2" type="ORF">PXEA_LOCUS10418</name>
</gene>
<feature type="region of interest" description="Disordered" evidence="1">
    <location>
        <begin position="36"/>
        <end position="71"/>
    </location>
</feature>